<organism evidence="1 2">
    <name type="scientific">Elysia crispata</name>
    <name type="common">lettuce slug</name>
    <dbReference type="NCBI Taxonomy" id="231223"/>
    <lineage>
        <taxon>Eukaryota</taxon>
        <taxon>Metazoa</taxon>
        <taxon>Spiralia</taxon>
        <taxon>Lophotrochozoa</taxon>
        <taxon>Mollusca</taxon>
        <taxon>Gastropoda</taxon>
        <taxon>Heterobranchia</taxon>
        <taxon>Euthyneura</taxon>
        <taxon>Panpulmonata</taxon>
        <taxon>Sacoglossa</taxon>
        <taxon>Placobranchoidea</taxon>
        <taxon>Plakobranchidae</taxon>
        <taxon>Elysia</taxon>
    </lineage>
</organism>
<gene>
    <name evidence="1" type="ORF">RRG08_011611</name>
</gene>
<dbReference type="AlphaFoldDB" id="A0AAE0XPQ7"/>
<keyword evidence="2" id="KW-1185">Reference proteome</keyword>
<name>A0AAE0XPQ7_9GAST</name>
<evidence type="ECO:0000313" key="1">
    <source>
        <dbReference type="EMBL" id="KAK3700858.1"/>
    </source>
</evidence>
<dbReference type="EMBL" id="JAWDGP010007902">
    <property type="protein sequence ID" value="KAK3700858.1"/>
    <property type="molecule type" value="Genomic_DNA"/>
</dbReference>
<dbReference type="Proteomes" id="UP001283361">
    <property type="component" value="Unassembled WGS sequence"/>
</dbReference>
<comment type="caution">
    <text evidence="1">The sequence shown here is derived from an EMBL/GenBank/DDBJ whole genome shotgun (WGS) entry which is preliminary data.</text>
</comment>
<reference evidence="1" key="1">
    <citation type="journal article" date="2023" name="G3 (Bethesda)">
        <title>A reference genome for the long-term kleptoplast-retaining sea slug Elysia crispata morphotype clarki.</title>
        <authorList>
            <person name="Eastman K.E."/>
            <person name="Pendleton A.L."/>
            <person name="Shaikh M.A."/>
            <person name="Suttiyut T."/>
            <person name="Ogas R."/>
            <person name="Tomko P."/>
            <person name="Gavelis G."/>
            <person name="Widhalm J.R."/>
            <person name="Wisecaver J.H."/>
        </authorList>
    </citation>
    <scope>NUCLEOTIDE SEQUENCE</scope>
    <source>
        <strain evidence="1">ECLA1</strain>
    </source>
</reference>
<sequence>MLFSLRWTGTYERLTITVTSQNNKGKTACQMLPNQLFVDPQQVRLQDLRKDKSLAENSLRLLKERRRVIAHLASNTRVCHMKSCSDTKVRDVVMAKQRSNQEPQRLTDVFIKAKIEPGAPRLLWGAPWRAAEEIRAGTTQHGNSFGTLQIRRVQSQ</sequence>
<evidence type="ECO:0000313" key="2">
    <source>
        <dbReference type="Proteomes" id="UP001283361"/>
    </source>
</evidence>
<proteinExistence type="predicted"/>
<accession>A0AAE0XPQ7</accession>
<protein>
    <submittedName>
        <fullName evidence="1">Uncharacterized protein</fullName>
    </submittedName>
</protein>